<dbReference type="Gene3D" id="2.60.120.920">
    <property type="match status" value="1"/>
</dbReference>
<dbReference type="CDD" id="cd13733">
    <property type="entry name" value="SPRY_PRY_C-I_1"/>
    <property type="match status" value="1"/>
</dbReference>
<evidence type="ECO:0000256" key="6">
    <source>
        <dbReference type="PROSITE-ProRule" id="PRU00024"/>
    </source>
</evidence>
<evidence type="ECO:0000256" key="1">
    <source>
        <dbReference type="ARBA" id="ARBA00009651"/>
    </source>
</evidence>
<keyword evidence="2" id="KW-0528">Neurotoxin</keyword>
<dbReference type="SUPFAM" id="SSF57845">
    <property type="entry name" value="B-box zinc-binding domain"/>
    <property type="match status" value="1"/>
</dbReference>
<sequence>MAAAAAAAASKPKGQSKMATCALCQQTFKMPTAPKVHEFCYPCFSQLKQKKASAGRRSPWDDRKAKQEEDRKEERRTAEKGPGLCEEHGKKPVWFCHQEATPICEICKASELHTSHLVTPIEDAIQEYKDKLQHVAYLLDEQLKESQKQTYQEGKKTAAWKAIYRQKQQIEGEFYKLHAFLDEEEKRLLKRLKNEERETLKQLHRNLEQLSKQTNSLGEMIAEVKKKSWKPNVELLKGMQKTLKRCENVVLVKIEPVPTELSLVYNIPSTDIMEILSHFKVGLSLDPATAHPSLVVSKDRKSVQYKRAQQQGPPKEDKAERFDTYLLVLSSERFTWGRRYWEVEVGDSKEWDLGVCRESVGRKGQAPIMSPFTGFWRLWLRNGSQLKALNSYPTPLPMKLKPTRVGVFLDYLGAD</sequence>
<dbReference type="InterPro" id="IPR001870">
    <property type="entry name" value="B30.2/SPRY"/>
</dbReference>
<accession>A0A9Q0XJK6</accession>
<dbReference type="InterPro" id="IPR003877">
    <property type="entry name" value="SPRY_dom"/>
</dbReference>
<dbReference type="InterPro" id="IPR000315">
    <property type="entry name" value="Znf_B-box"/>
</dbReference>
<dbReference type="PRINTS" id="PR01407">
    <property type="entry name" value="BUTYPHLNCDUF"/>
</dbReference>
<dbReference type="Proteomes" id="UP001142489">
    <property type="component" value="Unassembled WGS sequence"/>
</dbReference>
<name>A0A9Q0XJK6_9SAUR</name>
<dbReference type="OrthoDB" id="128536at2759"/>
<feature type="domain" description="B box-type" evidence="9">
    <location>
        <begin position="80"/>
        <end position="121"/>
    </location>
</feature>
<keyword evidence="3 6" id="KW-0479">Metal-binding</keyword>
<protein>
    <submittedName>
        <fullName evidence="11">Uncharacterized protein</fullName>
    </submittedName>
</protein>
<evidence type="ECO:0000313" key="11">
    <source>
        <dbReference type="EMBL" id="KAJ7317179.1"/>
    </source>
</evidence>
<dbReference type="PROSITE" id="PS50119">
    <property type="entry name" value="ZF_BBOX"/>
    <property type="match status" value="1"/>
</dbReference>
<dbReference type="InterPro" id="IPR043136">
    <property type="entry name" value="B30.2/SPRY_sf"/>
</dbReference>
<dbReference type="AlphaFoldDB" id="A0A9Q0XJK6"/>
<keyword evidence="4" id="KW-0862">Zinc</keyword>
<dbReference type="GO" id="GO:0008270">
    <property type="term" value="F:zinc ion binding"/>
    <property type="evidence" value="ECO:0007669"/>
    <property type="project" value="UniProtKB-KW"/>
</dbReference>
<feature type="coiled-coil region" evidence="7">
    <location>
        <begin position="178"/>
        <end position="227"/>
    </location>
</feature>
<dbReference type="InterPro" id="IPR003879">
    <property type="entry name" value="Butyrophylin_SPRY"/>
</dbReference>
<evidence type="ECO:0000256" key="7">
    <source>
        <dbReference type="SAM" id="Coils"/>
    </source>
</evidence>
<keyword evidence="3 6" id="KW-0863">Zinc-finger</keyword>
<keyword evidence="2" id="KW-0800">Toxin</keyword>
<evidence type="ECO:0000256" key="2">
    <source>
        <dbReference type="ARBA" id="ARBA00022699"/>
    </source>
</evidence>
<comment type="similarity">
    <text evidence="1">Belongs to the ohanin/vespryn family.</text>
</comment>
<dbReference type="EMBL" id="JAPFRF010000011">
    <property type="protein sequence ID" value="KAJ7317179.1"/>
    <property type="molecule type" value="Genomic_DNA"/>
</dbReference>
<dbReference type="InterPro" id="IPR050143">
    <property type="entry name" value="TRIM/RBCC"/>
</dbReference>
<dbReference type="SMART" id="SM00589">
    <property type="entry name" value="PRY"/>
    <property type="match status" value="1"/>
</dbReference>
<gene>
    <name evidence="11" type="ORF">JRQ81_003341</name>
</gene>
<dbReference type="PROSITE" id="PS50188">
    <property type="entry name" value="B302_SPRY"/>
    <property type="match status" value="1"/>
</dbReference>
<comment type="function">
    <text evidence="5">Neurotoxin that produces dose-dependent hypolocomotion and hyperalgesia in mice. May directly act on the central nervous system, as it is 6500-fold more potent when administered intracerebroventricularly than intraperitoneal.</text>
</comment>
<dbReference type="SUPFAM" id="SSF49899">
    <property type="entry name" value="Concanavalin A-like lectins/glucanases"/>
    <property type="match status" value="1"/>
</dbReference>
<dbReference type="Pfam" id="PF00622">
    <property type="entry name" value="SPRY"/>
    <property type="match status" value="1"/>
</dbReference>
<evidence type="ECO:0000256" key="8">
    <source>
        <dbReference type="SAM" id="MobiDB-lite"/>
    </source>
</evidence>
<dbReference type="FunFam" id="2.60.120.920:FF:000004">
    <property type="entry name" value="Butyrophilin subfamily 1 member A1"/>
    <property type="match status" value="1"/>
</dbReference>
<feature type="domain" description="B30.2/SPRY" evidence="10">
    <location>
        <begin position="263"/>
        <end position="415"/>
    </location>
</feature>
<evidence type="ECO:0000256" key="3">
    <source>
        <dbReference type="ARBA" id="ARBA00022771"/>
    </source>
</evidence>
<reference evidence="11" key="1">
    <citation type="journal article" date="2023" name="DNA Res.">
        <title>Chromosome-level genome assembly of Phrynocephalus forsythii using third-generation DNA sequencing and Hi-C analysis.</title>
        <authorList>
            <person name="Qi Y."/>
            <person name="Zhao W."/>
            <person name="Zhao Y."/>
            <person name="Niu C."/>
            <person name="Cao S."/>
            <person name="Zhang Y."/>
        </authorList>
    </citation>
    <scope>NUCLEOTIDE SEQUENCE</scope>
    <source>
        <tissue evidence="11">Muscle</tissue>
    </source>
</reference>
<dbReference type="InterPro" id="IPR013320">
    <property type="entry name" value="ConA-like_dom_sf"/>
</dbReference>
<dbReference type="Pfam" id="PF13765">
    <property type="entry name" value="PRY"/>
    <property type="match status" value="1"/>
</dbReference>
<dbReference type="Gene3D" id="3.30.160.60">
    <property type="entry name" value="Classic Zinc Finger"/>
    <property type="match status" value="1"/>
</dbReference>
<evidence type="ECO:0000256" key="4">
    <source>
        <dbReference type="ARBA" id="ARBA00022833"/>
    </source>
</evidence>
<evidence type="ECO:0000259" key="9">
    <source>
        <dbReference type="PROSITE" id="PS50119"/>
    </source>
</evidence>
<proteinExistence type="inferred from homology"/>
<dbReference type="PANTHER" id="PTHR24103">
    <property type="entry name" value="E3 UBIQUITIN-PROTEIN LIGASE TRIM"/>
    <property type="match status" value="1"/>
</dbReference>
<dbReference type="InterPro" id="IPR006574">
    <property type="entry name" value="PRY"/>
</dbReference>
<keyword evidence="12" id="KW-1185">Reference proteome</keyword>
<evidence type="ECO:0000256" key="5">
    <source>
        <dbReference type="ARBA" id="ARBA00034460"/>
    </source>
</evidence>
<dbReference type="Pfam" id="PF00643">
    <property type="entry name" value="zf-B_box"/>
    <property type="match status" value="1"/>
</dbReference>
<evidence type="ECO:0000259" key="10">
    <source>
        <dbReference type="PROSITE" id="PS50188"/>
    </source>
</evidence>
<feature type="region of interest" description="Disordered" evidence="8">
    <location>
        <begin position="49"/>
        <end position="83"/>
    </location>
</feature>
<organism evidence="11 12">
    <name type="scientific">Phrynocephalus forsythii</name>
    <dbReference type="NCBI Taxonomy" id="171643"/>
    <lineage>
        <taxon>Eukaryota</taxon>
        <taxon>Metazoa</taxon>
        <taxon>Chordata</taxon>
        <taxon>Craniata</taxon>
        <taxon>Vertebrata</taxon>
        <taxon>Euteleostomi</taxon>
        <taxon>Lepidosauria</taxon>
        <taxon>Squamata</taxon>
        <taxon>Bifurcata</taxon>
        <taxon>Unidentata</taxon>
        <taxon>Episquamata</taxon>
        <taxon>Toxicofera</taxon>
        <taxon>Iguania</taxon>
        <taxon>Acrodonta</taxon>
        <taxon>Agamidae</taxon>
        <taxon>Agaminae</taxon>
        <taxon>Phrynocephalus</taxon>
    </lineage>
</organism>
<dbReference type="SMART" id="SM00336">
    <property type="entry name" value="BBOX"/>
    <property type="match status" value="1"/>
</dbReference>
<comment type="caution">
    <text evidence="11">The sequence shown here is derived from an EMBL/GenBank/DDBJ whole genome shotgun (WGS) entry which is preliminary data.</text>
</comment>
<feature type="compositionally biased region" description="Basic and acidic residues" evidence="8">
    <location>
        <begin position="58"/>
        <end position="83"/>
    </location>
</feature>
<evidence type="ECO:0000313" key="12">
    <source>
        <dbReference type="Proteomes" id="UP001142489"/>
    </source>
</evidence>
<keyword evidence="7" id="KW-0175">Coiled coil</keyword>